<gene>
    <name evidence="8" type="ordered locus">VIT_04s0043g00710</name>
</gene>
<feature type="compositionally biased region" description="Polar residues" evidence="7">
    <location>
        <begin position="324"/>
        <end position="339"/>
    </location>
</feature>
<sequence>MGSSSTYAALVYFSAYNAKEYGKTVTVNQFQVKDVSWDPELGGQNMEMRLVEYFADEFNQQVGNGVDVRKFPKAMAKLKKQVKRTKEILNFRSAITCEKFEELCEDLWERSLILVKEVLKNSGLKVDEIYAVELIGGATRVPKLQAKLQEFLGRKDLDRHLDADEAIVLGAALHAANLSDGIKLNRKLGMVDGSSYGLVVELDGPGLLKDESTRQLIVPRMKKLPSKMFRSIIHDKDFDVSLSYEDEDLLPPGVSSPRFAQYAVSGLADASAKYSSRNLSSPIKANLHFSLSRSGILSLDRADAVTEITEWIEVPKVNVTLENSSAASPNISVETSPHNASEDSNENLHTDGRIDNTSNATENQSDKDLGTEKKTEKVVEKTVAPGMPLSKELIAEAKHKLEALDKKDVERRRSAELKNNLEGYIYTTKEKLESSEELEKISTTQERQSFIEKLDEVQEWLYTDGEDATAAEFQERLDLLKSIGDPIFFRLNELTAWPAAMEDARKYLGQLKQIVQDWETKKPWLLKDKIDEVLSDGDKVKNWLEEKEAEQKKTSGFSTPAFTSDEVYEKIFKFQEKVASINRIPKPKPKIEKPTKNETTNNGASSERKQMLPTHHLRRLPPPKMINQPQGIQMASPTRKQKQMSMMSYDQTKTDIQVSILIIALLIQKTWRSKCRMKGVRQMQKENRDEPFFSFIFSRKAFFFLIPHPLRTKKRNRNMVPMLYPADGEFWFVILNILTI</sequence>
<reference evidence="9" key="1">
    <citation type="journal article" date="2007" name="Nature">
        <title>The grapevine genome sequence suggests ancestral hexaploidization in major angiosperm phyla.</title>
        <authorList>
            <consortium name="The French-Italian Public Consortium for Grapevine Genome Characterization."/>
            <person name="Jaillon O."/>
            <person name="Aury J.-M."/>
            <person name="Noel B."/>
            <person name="Policriti A."/>
            <person name="Clepet C."/>
            <person name="Casagrande A."/>
            <person name="Choisne N."/>
            <person name="Aubourg S."/>
            <person name="Vitulo N."/>
            <person name="Jubin C."/>
            <person name="Vezzi A."/>
            <person name="Legeai F."/>
            <person name="Hugueney P."/>
            <person name="Dasilva C."/>
            <person name="Horner D."/>
            <person name="Mica E."/>
            <person name="Jublot D."/>
            <person name="Poulain J."/>
            <person name="Bruyere C."/>
            <person name="Billault A."/>
            <person name="Segurens B."/>
            <person name="Gouyvenoux M."/>
            <person name="Ugarte E."/>
            <person name="Cattonaro F."/>
            <person name="Anthouard V."/>
            <person name="Vico V."/>
            <person name="Del Fabbro C."/>
            <person name="Alaux M."/>
            <person name="Di Gaspero G."/>
            <person name="Dumas V."/>
            <person name="Felice N."/>
            <person name="Paillard S."/>
            <person name="Juman I."/>
            <person name="Moroldo M."/>
            <person name="Scalabrin S."/>
            <person name="Canaguier A."/>
            <person name="Le Clainche I."/>
            <person name="Malacrida G."/>
            <person name="Durand E."/>
            <person name="Pesole G."/>
            <person name="Laucou V."/>
            <person name="Chatelet P."/>
            <person name="Merdinoglu D."/>
            <person name="Delledonne M."/>
            <person name="Pezzotti M."/>
            <person name="Lecharny A."/>
            <person name="Scarpelli C."/>
            <person name="Artiguenave F."/>
            <person name="Pe M.E."/>
            <person name="Valle G."/>
            <person name="Morgante M."/>
            <person name="Caboche M."/>
            <person name="Adam-Blondon A.-F."/>
            <person name="Weissenbach J."/>
            <person name="Quetier F."/>
            <person name="Wincker P."/>
        </authorList>
    </citation>
    <scope>NUCLEOTIDE SEQUENCE [LARGE SCALE GENOMIC DNA]</scope>
    <source>
        <strain evidence="9">cv. Pinot noir / PN40024</strain>
    </source>
</reference>
<evidence type="ECO:0000256" key="2">
    <source>
        <dbReference type="ARBA" id="ARBA00022729"/>
    </source>
</evidence>
<dbReference type="PaxDb" id="29760-VIT_04s0043g00710.t01"/>
<dbReference type="STRING" id="29760.F6HI26"/>
<dbReference type="Gene3D" id="3.90.640.10">
    <property type="entry name" value="Actin, Chain A, domain 4"/>
    <property type="match status" value="1"/>
</dbReference>
<dbReference type="InterPro" id="IPR043129">
    <property type="entry name" value="ATPase_NBD"/>
</dbReference>
<dbReference type="EMBL" id="FN595763">
    <property type="protein sequence ID" value="CCB51873.1"/>
    <property type="molecule type" value="Genomic_DNA"/>
</dbReference>
<dbReference type="InterPro" id="IPR029048">
    <property type="entry name" value="HSP70_C_sf"/>
</dbReference>
<feature type="region of interest" description="Disordered" evidence="7">
    <location>
        <begin position="324"/>
        <end position="382"/>
    </location>
</feature>
<protein>
    <recommendedName>
        <fullName evidence="10">Heat shock 70 kDa protein 17</fullName>
    </recommendedName>
</protein>
<dbReference type="HOGENOM" id="CLU_005965_5_0_1"/>
<dbReference type="FunFam" id="2.60.34.10:FF:000033">
    <property type="entry name" value="Heat shock 70 kDa protein 17"/>
    <property type="match status" value="1"/>
</dbReference>
<dbReference type="AlphaFoldDB" id="F6HI26"/>
<evidence type="ECO:0000313" key="8">
    <source>
        <dbReference type="EMBL" id="CCB51873.1"/>
    </source>
</evidence>
<dbReference type="Gene3D" id="2.60.34.10">
    <property type="entry name" value="Substrate Binding Domain Of DNAk, Chain A, domain 1"/>
    <property type="match status" value="1"/>
</dbReference>
<dbReference type="SUPFAM" id="SSF100934">
    <property type="entry name" value="Heat shock protein 70kD (HSP70), C-terminal subdomain"/>
    <property type="match status" value="1"/>
</dbReference>
<dbReference type="eggNOG" id="KOG0104">
    <property type="taxonomic scope" value="Eukaryota"/>
</dbReference>
<keyword evidence="5" id="KW-0067">ATP-binding</keyword>
<dbReference type="PANTHER" id="PTHR45639">
    <property type="entry name" value="HSC70CB, ISOFORM G-RELATED"/>
    <property type="match status" value="1"/>
</dbReference>
<feature type="region of interest" description="Disordered" evidence="7">
    <location>
        <begin position="586"/>
        <end position="609"/>
    </location>
</feature>
<evidence type="ECO:0000256" key="4">
    <source>
        <dbReference type="ARBA" id="ARBA00022824"/>
    </source>
</evidence>
<dbReference type="GO" id="GO:0005788">
    <property type="term" value="C:endoplasmic reticulum lumen"/>
    <property type="evidence" value="ECO:0007669"/>
    <property type="project" value="UniProtKB-SubCell"/>
</dbReference>
<evidence type="ECO:0000256" key="5">
    <source>
        <dbReference type="ARBA" id="ARBA00022840"/>
    </source>
</evidence>
<dbReference type="PRINTS" id="PR00301">
    <property type="entry name" value="HEATSHOCK70"/>
</dbReference>
<dbReference type="FunFam" id="1.20.1270.10:FF:000002">
    <property type="entry name" value="Heat shock 70 kDa protein 4"/>
    <property type="match status" value="1"/>
</dbReference>
<organism evidence="8 9">
    <name type="scientific">Vitis vinifera</name>
    <name type="common">Grape</name>
    <dbReference type="NCBI Taxonomy" id="29760"/>
    <lineage>
        <taxon>Eukaryota</taxon>
        <taxon>Viridiplantae</taxon>
        <taxon>Streptophyta</taxon>
        <taxon>Embryophyta</taxon>
        <taxon>Tracheophyta</taxon>
        <taxon>Spermatophyta</taxon>
        <taxon>Magnoliopsida</taxon>
        <taxon>eudicotyledons</taxon>
        <taxon>Gunneridae</taxon>
        <taxon>Pentapetalae</taxon>
        <taxon>rosids</taxon>
        <taxon>Vitales</taxon>
        <taxon>Vitaceae</taxon>
        <taxon>Viteae</taxon>
        <taxon>Vitis</taxon>
    </lineage>
</organism>
<dbReference type="eggNOG" id="KOG0103">
    <property type="taxonomic scope" value="Eukaryota"/>
</dbReference>
<dbReference type="PROSITE" id="PS01036">
    <property type="entry name" value="HSP70_3"/>
    <property type="match status" value="1"/>
</dbReference>
<keyword evidence="2" id="KW-0732">Signal</keyword>
<dbReference type="InterPro" id="IPR029047">
    <property type="entry name" value="HSP70_peptide-bd_sf"/>
</dbReference>
<evidence type="ECO:0000256" key="7">
    <source>
        <dbReference type="SAM" id="MobiDB-lite"/>
    </source>
</evidence>
<dbReference type="GO" id="GO:0034663">
    <property type="term" value="C:endoplasmic reticulum chaperone complex"/>
    <property type="evidence" value="ECO:0000318"/>
    <property type="project" value="GO_Central"/>
</dbReference>
<dbReference type="InParanoid" id="F6HI26"/>
<evidence type="ECO:0000256" key="1">
    <source>
        <dbReference type="ARBA" id="ARBA00004319"/>
    </source>
</evidence>
<dbReference type="SMR" id="F6HI26"/>
<dbReference type="InterPro" id="IPR013126">
    <property type="entry name" value="Hsp_70_fam"/>
</dbReference>
<dbReference type="OrthoDB" id="10262720at2759"/>
<dbReference type="SUPFAM" id="SSF53067">
    <property type="entry name" value="Actin-like ATPase domain"/>
    <property type="match status" value="1"/>
</dbReference>
<dbReference type="GO" id="GO:0000774">
    <property type="term" value="F:adenyl-nucleotide exchange factor activity"/>
    <property type="evidence" value="ECO:0000318"/>
    <property type="project" value="GO_Central"/>
</dbReference>
<evidence type="ECO:0000256" key="6">
    <source>
        <dbReference type="ARBA" id="ARBA00023186"/>
    </source>
</evidence>
<keyword evidence="4" id="KW-0256">Endoplasmic reticulum</keyword>
<dbReference type="GO" id="GO:0005524">
    <property type="term" value="F:ATP binding"/>
    <property type="evidence" value="ECO:0007669"/>
    <property type="project" value="UniProtKB-KW"/>
</dbReference>
<keyword evidence="9" id="KW-1185">Reference proteome</keyword>
<dbReference type="InterPro" id="IPR018181">
    <property type="entry name" value="Heat_shock_70_CS"/>
</dbReference>
<evidence type="ECO:0008006" key="10">
    <source>
        <dbReference type="Google" id="ProtNLM"/>
    </source>
</evidence>
<name>F6HI26_VITVI</name>
<dbReference type="Gene3D" id="1.20.1270.10">
    <property type="match status" value="1"/>
</dbReference>
<proteinExistence type="predicted"/>
<keyword evidence="3" id="KW-0547">Nucleotide-binding</keyword>
<evidence type="ECO:0000313" key="9">
    <source>
        <dbReference type="Proteomes" id="UP000009183"/>
    </source>
</evidence>
<keyword evidence="6" id="KW-0143">Chaperone</keyword>
<dbReference type="Pfam" id="PF00012">
    <property type="entry name" value="HSP70"/>
    <property type="match status" value="1"/>
</dbReference>
<accession>F6HI26</accession>
<dbReference type="GO" id="GO:0140662">
    <property type="term" value="F:ATP-dependent protein folding chaperone"/>
    <property type="evidence" value="ECO:0007669"/>
    <property type="project" value="InterPro"/>
</dbReference>
<comment type="subcellular location">
    <subcellularLocation>
        <location evidence="1">Endoplasmic reticulum lumen</location>
    </subcellularLocation>
</comment>
<dbReference type="PANTHER" id="PTHR45639:SF3">
    <property type="entry name" value="HYPOXIA UP-REGULATED PROTEIN 1"/>
    <property type="match status" value="1"/>
</dbReference>
<evidence type="ECO:0000256" key="3">
    <source>
        <dbReference type="ARBA" id="ARBA00022741"/>
    </source>
</evidence>
<feature type="compositionally biased region" description="Basic and acidic residues" evidence="7">
    <location>
        <begin position="364"/>
        <end position="380"/>
    </location>
</feature>
<dbReference type="Gene3D" id="3.30.420.40">
    <property type="match status" value="2"/>
</dbReference>
<dbReference type="Proteomes" id="UP000009183">
    <property type="component" value="Chromosome 4"/>
</dbReference>